<name>A0A087ATH2_9BIFI</name>
<keyword evidence="6" id="KW-0067">ATP-binding</keyword>
<dbReference type="AlphaFoldDB" id="A0A087ATH2"/>
<dbReference type="EMBL" id="JGYV01000011">
    <property type="protein sequence ID" value="KFI62072.1"/>
    <property type="molecule type" value="Genomic_DNA"/>
</dbReference>
<accession>A0A087ATH2</accession>
<dbReference type="SUPFAM" id="SSF52540">
    <property type="entry name" value="P-loop containing nucleoside triphosphate hydrolases"/>
    <property type="match status" value="1"/>
</dbReference>
<dbReference type="GO" id="GO:0005524">
    <property type="term" value="F:ATP binding"/>
    <property type="evidence" value="ECO:0007669"/>
    <property type="project" value="UniProtKB-KW"/>
</dbReference>
<keyword evidence="6" id="KW-0547">Nucleotide-binding</keyword>
<feature type="domain" description="Probable ATP-binding protein BrxC 4th six-stranded beta-sheet" evidence="5">
    <location>
        <begin position="578"/>
        <end position="750"/>
    </location>
</feature>
<evidence type="ECO:0000259" key="4">
    <source>
        <dbReference type="Pfam" id="PF25792"/>
    </source>
</evidence>
<dbReference type="InterPro" id="IPR027417">
    <property type="entry name" value="P-loop_NTPase"/>
</dbReference>
<feature type="domain" description="DUF6079" evidence="2">
    <location>
        <begin position="27"/>
        <end position="92"/>
    </location>
</feature>
<dbReference type="eggNOG" id="COG0497">
    <property type="taxonomic scope" value="Bacteria"/>
</dbReference>
<evidence type="ECO:0000313" key="6">
    <source>
        <dbReference type="EMBL" id="KFI62072.1"/>
    </source>
</evidence>
<dbReference type="InterPro" id="IPR058038">
    <property type="entry name" value="BREX_BrxC_wHTH"/>
</dbReference>
<feature type="domain" description="Probable ATP-binding protein BrxC winged helix-turn-helix" evidence="3">
    <location>
        <begin position="801"/>
        <end position="877"/>
    </location>
</feature>
<dbReference type="InterPro" id="IPR045725">
    <property type="entry name" value="DUF6079_N"/>
</dbReference>
<gene>
    <name evidence="6" type="ORF">BCUN_1388</name>
</gene>
<evidence type="ECO:0000259" key="2">
    <source>
        <dbReference type="Pfam" id="PF19557"/>
    </source>
</evidence>
<protein>
    <submittedName>
        <fullName evidence="6">Putative ATP-binding protein</fullName>
    </submittedName>
</protein>
<dbReference type="Pfam" id="PF25791">
    <property type="entry name" value="WHD_BREX_BrxC"/>
    <property type="match status" value="1"/>
</dbReference>
<sequence length="1219" mass="137863">MEDSMTMPMQDIFARGIDQQFNGVIKANDEKDLTNEVNDYVLTAELQSNLEKFLDLYNDPGNHQINGVWISGFYGSGKSHLLKMISHIIGDVPRGVVNHGTESSAMSRKDVVEAFRHKATEQGNHFLEGQIARTLTIPTTSILFNIGQKTNQNSSETVMDAFVRVFNETRGYAGSQPAIALFERDLDRRGWLDDFRKAFEEEAPEPWQTARNTYGLWDYEIRTAYAKVTGKPVENDLVGQYDAQYRHYTVEDFTNDVMAWLDRQAPTQRVVFLVDEIGQFIGDHTERMLELQSIVEGLAVKSNGRAWMVVTSQEDMDAMVGDRTKQQSYDFSKIEARFRCKLKLNSTDVIEVIQKRLLTKTAQGEQAVGQLWDEQHENLRTLFDFDDAGKSYNHMNHYDSEQAFAASYPFVDYQFPLLQNSLRKLSEYNMFSGEYQSVGERSMISAINDVLHTCKGSTVGDLMPFDRLYEGISDALQSTATYRIRDAKKQLDPQYRDLGVRILKVLLLLKHVDGMKGTVRNLRVLLTDRFNEDVLNLEERIKETLQELEKGTYIERVSDGYSYLTNDEKDIEQEIKNVEVDHADVIKPFLDIVTNDVLKSSGKVVFGPQRKAFRFGLEIDGAPQSTGKPDVWLNLVTSTDEADRAQAVRLSYGREDELVGLLGADDPTLFDDFRMYQKTNIYTMRTDTSAQSEIRRSIITGKISTNRQLYAELKKRVARALTDTAFYRNGTEIQIKANDPRTRVDEALQDILRKLYSNYMLIGDASYSENQLAQVIADAAADGDGTLEGTDATKQLLDAPSEEILAWVTRRYSKNVTTTVQEIVTTFDARPYGWPVAATLTCLAYLYGTGRITLEFDGKPVARTEAARLLRDTRRRDAVLVSIPKVYDQQKVQRLRSFARDYLPSTNQASSETSPADLAAQVKAGLQQRLQELKTIKDTQQAKFPFVDQLADPIDRLEQVASKNETWLIEEFTDPQTVSNMEILLDDDVDTVAPITGFIRNRQGQLYAEGMAWLLDNHENIDASPSDVRQLRDQALELAHNPNIYRGSLVRQFNELVENIRKQIETALDQERTAALGTVQAIRTQIEESDAYQAAPQAAQHQADRTLDDAQHDIEHQSTILGIRDRANRLRDVVRPDIINALNAALPPEPAPEASTGQQPAHAEPVAAPAPPRKAVSLQAIPIPRSKDSLKTKDDVDEFLDAYRRTLITAIENGEQILL</sequence>
<dbReference type="Pfam" id="PF19557">
    <property type="entry name" value="DUF6079_1st"/>
    <property type="match status" value="1"/>
</dbReference>
<proteinExistence type="predicted"/>
<reference evidence="6 7" key="1">
    <citation type="submission" date="2014-03" db="EMBL/GenBank/DDBJ databases">
        <title>Genomics of Bifidobacteria.</title>
        <authorList>
            <person name="Ventura M."/>
            <person name="Milani C."/>
            <person name="Lugli G.A."/>
        </authorList>
    </citation>
    <scope>NUCLEOTIDE SEQUENCE [LARGE SCALE GENOMIC DNA]</scope>
    <source>
        <strain evidence="6 7">LMG 10738</strain>
    </source>
</reference>
<feature type="domain" description="Probable ATP-binding protein BrxC alpha-helical" evidence="4">
    <location>
        <begin position="892"/>
        <end position="1016"/>
    </location>
</feature>
<dbReference type="Pfam" id="PF25796">
    <property type="entry name" value="BREX_BrxC_4th"/>
    <property type="match status" value="1"/>
</dbReference>
<evidence type="ECO:0000256" key="1">
    <source>
        <dbReference type="SAM" id="MobiDB-lite"/>
    </source>
</evidence>
<keyword evidence="7" id="KW-1185">Reference proteome</keyword>
<evidence type="ECO:0000259" key="3">
    <source>
        <dbReference type="Pfam" id="PF25791"/>
    </source>
</evidence>
<evidence type="ECO:0000259" key="5">
    <source>
        <dbReference type="Pfam" id="PF25796"/>
    </source>
</evidence>
<dbReference type="NCBIfam" id="NF033441">
    <property type="entry name" value="BREX_BrxC"/>
    <property type="match status" value="1"/>
</dbReference>
<dbReference type="InterPro" id="IPR047679">
    <property type="entry name" value="BREX_BrxC"/>
</dbReference>
<comment type="caution">
    <text evidence="6">The sequence shown here is derived from an EMBL/GenBank/DDBJ whole genome shotgun (WGS) entry which is preliminary data.</text>
</comment>
<dbReference type="Pfam" id="PF25792">
    <property type="entry name" value="BREX_BrxC_helical"/>
    <property type="match status" value="1"/>
</dbReference>
<dbReference type="Proteomes" id="UP000029067">
    <property type="component" value="Unassembled WGS sequence"/>
</dbReference>
<organism evidence="6 7">
    <name type="scientific">Bifidobacterium cuniculi</name>
    <dbReference type="NCBI Taxonomy" id="1688"/>
    <lineage>
        <taxon>Bacteria</taxon>
        <taxon>Bacillati</taxon>
        <taxon>Actinomycetota</taxon>
        <taxon>Actinomycetes</taxon>
        <taxon>Bifidobacteriales</taxon>
        <taxon>Bifidobacteriaceae</taxon>
        <taxon>Bifidobacterium</taxon>
    </lineage>
</organism>
<feature type="region of interest" description="Disordered" evidence="1">
    <location>
        <begin position="1145"/>
        <end position="1174"/>
    </location>
</feature>
<dbReference type="STRING" id="1688.BCUN_1388"/>
<dbReference type="InterPro" id="IPR058037">
    <property type="entry name" value="BREX_BrxC_helical"/>
</dbReference>
<dbReference type="InterPro" id="IPR058036">
    <property type="entry name" value="BREX_BrxC_4th"/>
</dbReference>
<evidence type="ECO:0000313" key="7">
    <source>
        <dbReference type="Proteomes" id="UP000029067"/>
    </source>
</evidence>